<dbReference type="PANTHER" id="PTHR23153">
    <property type="entry name" value="UBX-RELATED"/>
    <property type="match status" value="1"/>
</dbReference>
<comment type="caution">
    <text evidence="2">The sequence shown here is derived from an EMBL/GenBank/DDBJ whole genome shotgun (WGS) entry which is preliminary data.</text>
</comment>
<dbReference type="Proteomes" id="UP001177023">
    <property type="component" value="Unassembled WGS sequence"/>
</dbReference>
<dbReference type="Pfam" id="PF00789">
    <property type="entry name" value="UBX"/>
    <property type="match status" value="1"/>
</dbReference>
<dbReference type="Gene3D" id="3.10.20.90">
    <property type="entry name" value="Phosphatidylinositol 3-kinase Catalytic Subunit, Chain A, domain 1"/>
    <property type="match status" value="1"/>
</dbReference>
<gene>
    <name evidence="2" type="ORF">MSPICULIGERA_LOCUS25407</name>
</gene>
<dbReference type="GO" id="GO:0005737">
    <property type="term" value="C:cytoplasm"/>
    <property type="evidence" value="ECO:0007669"/>
    <property type="project" value="TreeGrafter"/>
</dbReference>
<dbReference type="SUPFAM" id="SSF54236">
    <property type="entry name" value="Ubiquitin-like"/>
    <property type="match status" value="1"/>
</dbReference>
<dbReference type="AlphaFoldDB" id="A0AA36DGX6"/>
<organism evidence="2 3">
    <name type="scientific">Mesorhabditis spiculigera</name>
    <dbReference type="NCBI Taxonomy" id="96644"/>
    <lineage>
        <taxon>Eukaryota</taxon>
        <taxon>Metazoa</taxon>
        <taxon>Ecdysozoa</taxon>
        <taxon>Nematoda</taxon>
        <taxon>Chromadorea</taxon>
        <taxon>Rhabditida</taxon>
        <taxon>Rhabditina</taxon>
        <taxon>Rhabditomorpha</taxon>
        <taxon>Rhabditoidea</taxon>
        <taxon>Rhabditidae</taxon>
        <taxon>Mesorhabditinae</taxon>
        <taxon>Mesorhabditis</taxon>
    </lineage>
</organism>
<dbReference type="EMBL" id="CATQJA010002710">
    <property type="protein sequence ID" value="CAJ0587439.1"/>
    <property type="molecule type" value="Genomic_DNA"/>
</dbReference>
<evidence type="ECO:0000313" key="3">
    <source>
        <dbReference type="Proteomes" id="UP001177023"/>
    </source>
</evidence>
<accession>A0AA36DGX6</accession>
<dbReference type="InterPro" id="IPR029071">
    <property type="entry name" value="Ubiquitin-like_domsf"/>
</dbReference>
<protein>
    <recommendedName>
        <fullName evidence="1">UBX domain-containing protein</fullName>
    </recommendedName>
</protein>
<sequence length="209" mass="23661">MRRRRASRVPAYHWPRTNVADSFAIDTGAVILALDTIRDGEAVPIKVARDTKVYIISPGSRVPLPELPPDFFEMTAAELAREQQMRKEQAERMTTLRTREMRERDATLRNYKYKYTLIRLRFPDRLILQGTFGVYEPVRAIREWASKHVAHPAVPFSLQSANTVLSNDEAQLGQAGLAPCAVIHLDWAEAIDGPSLEETLLAQVEPLDP</sequence>
<feature type="domain" description="UBX" evidence="1">
    <location>
        <begin position="113"/>
        <end position="183"/>
    </location>
</feature>
<dbReference type="PANTHER" id="PTHR23153:SF38">
    <property type="entry name" value="UBX DOMAIN-CONTAINING PROTEIN 6"/>
    <property type="match status" value="1"/>
</dbReference>
<evidence type="ECO:0000259" key="1">
    <source>
        <dbReference type="Pfam" id="PF00789"/>
    </source>
</evidence>
<name>A0AA36DGX6_9BILA</name>
<dbReference type="InterPro" id="IPR001012">
    <property type="entry name" value="UBX_dom"/>
</dbReference>
<evidence type="ECO:0000313" key="2">
    <source>
        <dbReference type="EMBL" id="CAJ0587439.1"/>
    </source>
</evidence>
<feature type="non-terminal residue" evidence="2">
    <location>
        <position position="209"/>
    </location>
</feature>
<reference evidence="2" key="1">
    <citation type="submission" date="2023-06" db="EMBL/GenBank/DDBJ databases">
        <authorList>
            <person name="Delattre M."/>
        </authorList>
    </citation>
    <scope>NUCLEOTIDE SEQUENCE</scope>
    <source>
        <strain evidence="2">AF72</strain>
    </source>
</reference>
<proteinExistence type="predicted"/>
<keyword evidence="3" id="KW-1185">Reference proteome</keyword>